<dbReference type="Proteomes" id="UP001153365">
    <property type="component" value="Unassembled WGS sequence"/>
</dbReference>
<reference evidence="1" key="1">
    <citation type="submission" date="2022-06" db="EMBL/GenBank/DDBJ databases">
        <authorList>
            <consortium name="SYNGENTA / RWTH Aachen University"/>
        </authorList>
    </citation>
    <scope>NUCLEOTIDE SEQUENCE</scope>
</reference>
<evidence type="ECO:0000313" key="2">
    <source>
        <dbReference type="Proteomes" id="UP001153365"/>
    </source>
</evidence>
<proteinExistence type="predicted"/>
<dbReference type="EMBL" id="CALTRL010001874">
    <property type="protein sequence ID" value="CAH7674008.1"/>
    <property type="molecule type" value="Genomic_DNA"/>
</dbReference>
<comment type="caution">
    <text evidence="1">The sequence shown here is derived from an EMBL/GenBank/DDBJ whole genome shotgun (WGS) entry which is preliminary data.</text>
</comment>
<keyword evidence="2" id="KW-1185">Reference proteome</keyword>
<organism evidence="1 2">
    <name type="scientific">Phakopsora pachyrhizi</name>
    <name type="common">Asian soybean rust disease fungus</name>
    <dbReference type="NCBI Taxonomy" id="170000"/>
    <lineage>
        <taxon>Eukaryota</taxon>
        <taxon>Fungi</taxon>
        <taxon>Dikarya</taxon>
        <taxon>Basidiomycota</taxon>
        <taxon>Pucciniomycotina</taxon>
        <taxon>Pucciniomycetes</taxon>
        <taxon>Pucciniales</taxon>
        <taxon>Phakopsoraceae</taxon>
        <taxon>Phakopsora</taxon>
    </lineage>
</organism>
<name>A0AAV0AVH1_PHAPC</name>
<gene>
    <name evidence="1" type="ORF">PPACK8108_LOCUS8903</name>
</gene>
<dbReference type="AlphaFoldDB" id="A0AAV0AVH1"/>
<protein>
    <submittedName>
        <fullName evidence="1">Uncharacterized protein</fullName>
    </submittedName>
</protein>
<sequence length="180" mass="20990">MASNCTVQRRSCGNCQTRFNMDAQQGTDNDDLKLIRQNLDMQIRSPIQRGEFVDDYFNLLMAASGELGESWVEVGCEEGRKEMVKRRRRNHLKRMRFNLPEQDLKGLVRSKDCDVRGSYLFENCDFNKNLPHSRGEEEPIGREQTALEQKHQQQGEELFMMIKRQTLKSVFTLTNVQALL</sequence>
<evidence type="ECO:0000313" key="1">
    <source>
        <dbReference type="EMBL" id="CAH7674008.1"/>
    </source>
</evidence>
<accession>A0AAV0AVH1</accession>